<dbReference type="Proteomes" id="UP000251241">
    <property type="component" value="Unassembled WGS sequence"/>
</dbReference>
<dbReference type="REBASE" id="415951">
    <property type="entry name" value="S.Smu11343I"/>
</dbReference>
<evidence type="ECO:0000256" key="2">
    <source>
        <dbReference type="ARBA" id="ARBA00022747"/>
    </source>
</evidence>
<dbReference type="EMBL" id="UAUU01000002">
    <property type="protein sequence ID" value="SPZ83578.1"/>
    <property type="molecule type" value="Genomic_DNA"/>
</dbReference>
<reference evidence="5 6" key="1">
    <citation type="submission" date="2018-06" db="EMBL/GenBank/DDBJ databases">
        <authorList>
            <consortium name="Pathogen Informatics"/>
            <person name="Doyle S."/>
        </authorList>
    </citation>
    <scope>NUCLEOTIDE SEQUENCE [LARGE SCALE GENOMIC DNA]</scope>
    <source>
        <strain evidence="5 6">NCTC11343</strain>
    </source>
</reference>
<comment type="similarity">
    <text evidence="1">Belongs to the type-I restriction system S methylase family.</text>
</comment>
<organism evidence="5 6">
    <name type="scientific">Sphingobacterium multivorum</name>
    <dbReference type="NCBI Taxonomy" id="28454"/>
    <lineage>
        <taxon>Bacteria</taxon>
        <taxon>Pseudomonadati</taxon>
        <taxon>Bacteroidota</taxon>
        <taxon>Sphingobacteriia</taxon>
        <taxon>Sphingobacteriales</taxon>
        <taxon>Sphingobacteriaceae</taxon>
        <taxon>Sphingobacterium</taxon>
    </lineage>
</organism>
<dbReference type="REBASE" id="492449">
    <property type="entry name" value="S.Smu11691ORF16725P"/>
</dbReference>
<evidence type="ECO:0000256" key="1">
    <source>
        <dbReference type="ARBA" id="ARBA00010923"/>
    </source>
</evidence>
<dbReference type="InterPro" id="IPR052021">
    <property type="entry name" value="Type-I_RS_S_subunit"/>
</dbReference>
<evidence type="ECO:0000313" key="6">
    <source>
        <dbReference type="Proteomes" id="UP000251241"/>
    </source>
</evidence>
<accession>A0A2X2INF5</accession>
<dbReference type="SUPFAM" id="SSF116734">
    <property type="entry name" value="DNA methylase specificity domain"/>
    <property type="match status" value="2"/>
</dbReference>
<dbReference type="GO" id="GO:0009307">
    <property type="term" value="P:DNA restriction-modification system"/>
    <property type="evidence" value="ECO:0007669"/>
    <property type="project" value="UniProtKB-KW"/>
</dbReference>
<sequence>MQRYEKYKDSRIDWLGKIPVNWETEKGKWLFIKNERPVLADYDVITCFRDGEVTLRKNRREDGFTNSLKEIGYQGVLKGDLVIHQMDAFAGAIGVSDSDGKSTPVYSVCSPRVSNVSNYFYAYYLRSMALAGVISSLAKGIRERSTDFRFNDFSNLIYPLPPISEQEAIAKFLDDKCEKIDSAIHFKEQQIEKLKEFRQITIHNAVTKGVRHSKGEVVQMKDSGIEWIGKVPEDWEVKRLKYTCLINQKSLSETTDKNQELDYVDIGSVSLTHGIEKTESYLFGNSPSRARRIASVNDTIISTVRTYLKAIDFIDESKSKFIFSTGFAILTPNGVSPKYLANVVRSNVFTDQVSFASKGMSYPAINSTDLGCLWIPIPPVSEQKAIITHLQEQTSKIDKAISQRQEQIVKLKEYKQSLINEVVTGKIKVTG</sequence>
<gene>
    <name evidence="5" type="ORF">NCTC11343_00097</name>
</gene>
<dbReference type="Pfam" id="PF01420">
    <property type="entry name" value="Methylase_S"/>
    <property type="match status" value="1"/>
</dbReference>
<keyword evidence="2" id="KW-0680">Restriction system</keyword>
<dbReference type="Gene3D" id="1.10.287.1120">
    <property type="entry name" value="Bipartite methylase S protein"/>
    <property type="match status" value="1"/>
</dbReference>
<dbReference type="GeneID" id="97181841"/>
<protein>
    <submittedName>
        <fullName evidence="5">EcoKI restriction-modification system protein HsdS</fullName>
    </submittedName>
</protein>
<keyword evidence="3" id="KW-0238">DNA-binding</keyword>
<dbReference type="PANTHER" id="PTHR30408:SF12">
    <property type="entry name" value="TYPE I RESTRICTION ENZYME MJAVIII SPECIFICITY SUBUNIT"/>
    <property type="match status" value="1"/>
</dbReference>
<evidence type="ECO:0000313" key="5">
    <source>
        <dbReference type="EMBL" id="SPZ83578.1"/>
    </source>
</evidence>
<evidence type="ECO:0000256" key="3">
    <source>
        <dbReference type="ARBA" id="ARBA00023125"/>
    </source>
</evidence>
<dbReference type="PANTHER" id="PTHR30408">
    <property type="entry name" value="TYPE-1 RESTRICTION ENZYME ECOKI SPECIFICITY PROTEIN"/>
    <property type="match status" value="1"/>
</dbReference>
<dbReference type="InterPro" id="IPR044946">
    <property type="entry name" value="Restrct_endonuc_typeI_TRD_sf"/>
</dbReference>
<dbReference type="Gene3D" id="3.90.220.20">
    <property type="entry name" value="DNA methylase specificity domains"/>
    <property type="match status" value="2"/>
</dbReference>
<proteinExistence type="inferred from homology"/>
<dbReference type="RefSeq" id="WP_112373492.1">
    <property type="nucleotide sequence ID" value="NZ_CP069793.1"/>
</dbReference>
<feature type="domain" description="Type I restriction modification DNA specificity" evidence="4">
    <location>
        <begin position="232"/>
        <end position="401"/>
    </location>
</feature>
<evidence type="ECO:0000259" key="4">
    <source>
        <dbReference type="Pfam" id="PF01420"/>
    </source>
</evidence>
<name>A0A2X2INF5_SPHMU</name>
<dbReference type="AlphaFoldDB" id="A0A2X2INF5"/>
<dbReference type="InterPro" id="IPR000055">
    <property type="entry name" value="Restrct_endonuc_typeI_TRD"/>
</dbReference>
<dbReference type="GO" id="GO:0003677">
    <property type="term" value="F:DNA binding"/>
    <property type="evidence" value="ECO:0007669"/>
    <property type="project" value="UniProtKB-KW"/>
</dbReference>